<proteinExistence type="predicted"/>
<accession>A0ABY6JM48</accession>
<dbReference type="InterPro" id="IPR018880">
    <property type="entry name" value="Phage_P4_Ash"/>
</dbReference>
<name>A0ABY6JM48_9ENTR</name>
<protein>
    <submittedName>
        <fullName evidence="1">Ash family protein</fullName>
    </submittedName>
</protein>
<keyword evidence="2" id="KW-1185">Reference proteome</keyword>
<gene>
    <name evidence="1" type="ORF">KFZ77_17495</name>
</gene>
<organism evidence="1 2">
    <name type="scientific">Siccibacter colletis</name>
    <dbReference type="NCBI Taxonomy" id="1505757"/>
    <lineage>
        <taxon>Bacteria</taxon>
        <taxon>Pseudomonadati</taxon>
        <taxon>Pseudomonadota</taxon>
        <taxon>Gammaproteobacteria</taxon>
        <taxon>Enterobacterales</taxon>
        <taxon>Enterobacteriaceae</taxon>
        <taxon>Siccibacter</taxon>
    </lineage>
</organism>
<evidence type="ECO:0000313" key="2">
    <source>
        <dbReference type="Proteomes" id="UP001156318"/>
    </source>
</evidence>
<reference evidence="1 2" key="1">
    <citation type="submission" date="2021-05" db="EMBL/GenBank/DDBJ databases">
        <title>Isolation, identification, and the growth promoting effects of Pantoea dispersa strain YSD J2 from the aboveground leaves of Cyperus esculentus L.Var. Sativus.</title>
        <authorList>
            <person name="Wang S."/>
            <person name="Tang X.M."/>
            <person name="Huang Y.N."/>
        </authorList>
    </citation>
    <scope>NUCLEOTIDE SEQUENCE [LARGE SCALE GENOMIC DNA]</scope>
    <source>
        <strain evidence="2">YSD YN2</strain>
    </source>
</reference>
<dbReference type="Pfam" id="PF10554">
    <property type="entry name" value="Phage_ASH"/>
    <property type="match status" value="1"/>
</dbReference>
<sequence>MGTPEYCYRRHRFTLCRAHGYTSMVGWARAPQGAPVPCNAGSSNLVQSATQEIGTSGGGFIIPLQEAAAMATTLTLTHPLLTVPFSATTDFTLLADHCEQFVETLIESDDPALKMALCGRLNACLSVLEPTLLDPVPAHLVDSLTVDSLPVRTPRFDPDCTQLCRYCLTLTHLLAGQGLSPETERQLSGLLYDLINYFTAEMKAPRWIRTADGVRCIEDEALSQGG</sequence>
<dbReference type="Proteomes" id="UP001156318">
    <property type="component" value="Chromosome"/>
</dbReference>
<evidence type="ECO:0000313" key="1">
    <source>
        <dbReference type="EMBL" id="UYU33903.1"/>
    </source>
</evidence>
<dbReference type="EMBL" id="CP074352">
    <property type="protein sequence ID" value="UYU33903.1"/>
    <property type="molecule type" value="Genomic_DNA"/>
</dbReference>